<name>A0AAE3ZK02_9ACTN</name>
<feature type="binding site" evidence="2">
    <location>
        <position position="123"/>
    </location>
    <ligand>
        <name>substrate</name>
    </ligand>
</feature>
<evidence type="ECO:0000256" key="1">
    <source>
        <dbReference type="PIRSR" id="PIRSR014972-1"/>
    </source>
</evidence>
<comment type="caution">
    <text evidence="4">The sequence shown here is derived from an EMBL/GenBank/DDBJ whole genome shotgun (WGS) entry which is preliminary data.</text>
</comment>
<feature type="domain" description="Fluoroacetyl-CoA-specific thioesterase-like" evidence="3">
    <location>
        <begin position="19"/>
        <end position="128"/>
    </location>
</feature>
<sequence length="137" mass="14619">MEEQPVFAPGLTARVELTVSDSDTAQALGSGDVPVLATPRVLALAETATVAATARQLPSGTTTVGVRVELTHLAPTPIGRVVAAQATLASADGRRLVFDVHVTEVADVPYEERRVIAEGRVERMLVDRQRFLSRAFD</sequence>
<dbReference type="Pfam" id="PF22636">
    <property type="entry name" value="FlK"/>
    <property type="match status" value="1"/>
</dbReference>
<protein>
    <submittedName>
        <fullName evidence="4">Thioesterase</fullName>
    </submittedName>
</protein>
<dbReference type="Gene3D" id="3.10.129.10">
    <property type="entry name" value="Hotdog Thioesterase"/>
    <property type="match status" value="1"/>
</dbReference>
<dbReference type="PIRSF" id="PIRSF014972">
    <property type="entry name" value="FlK"/>
    <property type="match status" value="1"/>
</dbReference>
<dbReference type="EMBL" id="JAVDYC010000001">
    <property type="protein sequence ID" value="MDR7321349.1"/>
    <property type="molecule type" value="Genomic_DNA"/>
</dbReference>
<evidence type="ECO:0000259" key="3">
    <source>
        <dbReference type="Pfam" id="PF22636"/>
    </source>
</evidence>
<dbReference type="AlphaFoldDB" id="A0AAE3ZK02"/>
<dbReference type="RefSeq" id="WP_310410305.1">
    <property type="nucleotide sequence ID" value="NZ_JAVDYC010000001.1"/>
</dbReference>
<proteinExistence type="predicted"/>
<feature type="active site" evidence="1">
    <location>
        <position position="38"/>
    </location>
</feature>
<gene>
    <name evidence="4" type="ORF">J2S44_001599</name>
</gene>
<keyword evidence="5" id="KW-1185">Reference proteome</keyword>
<evidence type="ECO:0000256" key="2">
    <source>
        <dbReference type="PIRSR" id="PIRSR014972-2"/>
    </source>
</evidence>
<dbReference type="InterPro" id="IPR029069">
    <property type="entry name" value="HotDog_dom_sf"/>
</dbReference>
<dbReference type="PANTHER" id="PTHR36934:SF1">
    <property type="entry name" value="THIOESTERASE DOMAIN-CONTAINING PROTEIN"/>
    <property type="match status" value="1"/>
</dbReference>
<dbReference type="InterPro" id="IPR025540">
    <property type="entry name" value="FlK"/>
</dbReference>
<dbReference type="SUPFAM" id="SSF54637">
    <property type="entry name" value="Thioesterase/thiol ester dehydrase-isomerase"/>
    <property type="match status" value="1"/>
</dbReference>
<dbReference type="PANTHER" id="PTHR36934">
    <property type="entry name" value="BLR0278 PROTEIN"/>
    <property type="match status" value="1"/>
</dbReference>
<feature type="active site" evidence="1">
    <location>
        <position position="46"/>
    </location>
</feature>
<dbReference type="Proteomes" id="UP001183629">
    <property type="component" value="Unassembled WGS sequence"/>
</dbReference>
<dbReference type="InterPro" id="IPR054485">
    <property type="entry name" value="FlK-like_dom"/>
</dbReference>
<feature type="binding site" evidence="2">
    <location>
        <position position="65"/>
    </location>
    <ligand>
        <name>substrate</name>
    </ligand>
</feature>
<organism evidence="4 5">
    <name type="scientific">Catenuloplanes niger</name>
    <dbReference type="NCBI Taxonomy" id="587534"/>
    <lineage>
        <taxon>Bacteria</taxon>
        <taxon>Bacillati</taxon>
        <taxon>Actinomycetota</taxon>
        <taxon>Actinomycetes</taxon>
        <taxon>Micromonosporales</taxon>
        <taxon>Micromonosporaceae</taxon>
        <taxon>Catenuloplanes</taxon>
    </lineage>
</organism>
<feature type="binding site" evidence="2">
    <location>
        <position position="65"/>
    </location>
    <ligand>
        <name>CoA</name>
        <dbReference type="ChEBI" id="CHEBI:57287"/>
    </ligand>
</feature>
<accession>A0AAE3ZK02</accession>
<reference evidence="4 5" key="1">
    <citation type="submission" date="2023-07" db="EMBL/GenBank/DDBJ databases">
        <title>Sequencing the genomes of 1000 actinobacteria strains.</title>
        <authorList>
            <person name="Klenk H.-P."/>
        </authorList>
    </citation>
    <scope>NUCLEOTIDE SEQUENCE [LARGE SCALE GENOMIC DNA]</scope>
    <source>
        <strain evidence="4 5">DSM 44711</strain>
    </source>
</reference>
<evidence type="ECO:0000313" key="4">
    <source>
        <dbReference type="EMBL" id="MDR7321349.1"/>
    </source>
</evidence>
<feature type="active site" evidence="1">
    <location>
        <position position="72"/>
    </location>
</feature>
<evidence type="ECO:0000313" key="5">
    <source>
        <dbReference type="Proteomes" id="UP001183629"/>
    </source>
</evidence>